<dbReference type="EnsemblMetazoa" id="GAUT017562-RA">
    <property type="protein sequence ID" value="GAUT017562-PA"/>
    <property type="gene ID" value="GAUT017562"/>
</dbReference>
<keyword evidence="1" id="KW-1133">Transmembrane helix</keyword>
<accession>A0A1A9UVY4</accession>
<dbReference type="VEuPathDB" id="VectorBase:GAUT017562"/>
<reference evidence="2" key="1">
    <citation type="submission" date="2020-05" db="UniProtKB">
        <authorList>
            <consortium name="EnsemblMetazoa"/>
        </authorList>
    </citation>
    <scope>IDENTIFICATION</scope>
    <source>
        <strain evidence="2">TTRI</strain>
    </source>
</reference>
<dbReference type="AlphaFoldDB" id="A0A1A9UVY4"/>
<evidence type="ECO:0000313" key="2">
    <source>
        <dbReference type="EnsemblMetazoa" id="GAUT017562-PA"/>
    </source>
</evidence>
<organism evidence="2 3">
    <name type="scientific">Glossina austeni</name>
    <name type="common">Savannah tsetse fly</name>
    <dbReference type="NCBI Taxonomy" id="7395"/>
    <lineage>
        <taxon>Eukaryota</taxon>
        <taxon>Metazoa</taxon>
        <taxon>Ecdysozoa</taxon>
        <taxon>Arthropoda</taxon>
        <taxon>Hexapoda</taxon>
        <taxon>Insecta</taxon>
        <taxon>Pterygota</taxon>
        <taxon>Neoptera</taxon>
        <taxon>Endopterygota</taxon>
        <taxon>Diptera</taxon>
        <taxon>Brachycera</taxon>
        <taxon>Muscomorpha</taxon>
        <taxon>Hippoboscoidea</taxon>
        <taxon>Glossinidae</taxon>
        <taxon>Glossina</taxon>
    </lineage>
</organism>
<evidence type="ECO:0000313" key="3">
    <source>
        <dbReference type="Proteomes" id="UP000078200"/>
    </source>
</evidence>
<keyword evidence="1" id="KW-0812">Transmembrane</keyword>
<keyword evidence="3" id="KW-1185">Reference proteome</keyword>
<sequence>MMMMMMMMIMNNNNIIQLVFIAFNCVLLLPFDFQKNLQPFTGLRYEPLWSQSTYRLITASIKLLLWLLHNCTVLLIAHPRSGLIDHKKLKDIDWGKLLFSLQLQNFYNRVATKFVDLTE</sequence>
<keyword evidence="1" id="KW-0472">Membrane</keyword>
<dbReference type="Proteomes" id="UP000078200">
    <property type="component" value="Unassembled WGS sequence"/>
</dbReference>
<protein>
    <submittedName>
        <fullName evidence="2">Uncharacterized protein</fullName>
    </submittedName>
</protein>
<feature type="transmembrane region" description="Helical" evidence="1">
    <location>
        <begin position="52"/>
        <end position="77"/>
    </location>
</feature>
<evidence type="ECO:0000256" key="1">
    <source>
        <dbReference type="SAM" id="Phobius"/>
    </source>
</evidence>
<name>A0A1A9UVY4_GLOAU</name>
<proteinExistence type="predicted"/>